<feature type="domain" description="Smr" evidence="2">
    <location>
        <begin position="110"/>
        <end position="193"/>
    </location>
</feature>
<dbReference type="InterPro" id="IPR002625">
    <property type="entry name" value="Smr_dom"/>
</dbReference>
<reference evidence="3" key="1">
    <citation type="submission" date="2021-07" db="EMBL/GenBank/DDBJ databases">
        <title>Pseudohoeflea marina sp. nov. a polyhydroxyalcanoate-producing bacterium.</title>
        <authorList>
            <person name="Zheng W."/>
            <person name="Yu S."/>
            <person name="Huang Y."/>
        </authorList>
    </citation>
    <scope>NUCLEOTIDE SEQUENCE</scope>
    <source>
        <strain evidence="3">DP4N28-3</strain>
    </source>
</reference>
<name>A0ABS6WT43_9HYPH</name>
<comment type="caution">
    <text evidence="3">The sequence shown here is derived from an EMBL/GenBank/DDBJ whole genome shotgun (WGS) entry which is preliminary data.</text>
</comment>
<keyword evidence="4" id="KW-1185">Reference proteome</keyword>
<dbReference type="Pfam" id="PF01713">
    <property type="entry name" value="Smr"/>
    <property type="match status" value="1"/>
</dbReference>
<organism evidence="3 4">
    <name type="scientific">Pseudohoeflea coraliihabitans</name>
    <dbReference type="NCBI Taxonomy" id="2860393"/>
    <lineage>
        <taxon>Bacteria</taxon>
        <taxon>Pseudomonadati</taxon>
        <taxon>Pseudomonadota</taxon>
        <taxon>Alphaproteobacteria</taxon>
        <taxon>Hyphomicrobiales</taxon>
        <taxon>Rhizobiaceae</taxon>
        <taxon>Pseudohoeflea</taxon>
    </lineage>
</organism>
<dbReference type="EMBL" id="JAHWQX010000005">
    <property type="protein sequence ID" value="MBW3099128.1"/>
    <property type="molecule type" value="Genomic_DNA"/>
</dbReference>
<evidence type="ECO:0000256" key="1">
    <source>
        <dbReference type="SAM" id="MobiDB-lite"/>
    </source>
</evidence>
<evidence type="ECO:0000313" key="3">
    <source>
        <dbReference type="EMBL" id="MBW3099128.1"/>
    </source>
</evidence>
<dbReference type="SMART" id="SM00463">
    <property type="entry name" value="SMR"/>
    <property type="match status" value="1"/>
</dbReference>
<dbReference type="Proteomes" id="UP001430804">
    <property type="component" value="Unassembled WGS sequence"/>
</dbReference>
<evidence type="ECO:0000313" key="4">
    <source>
        <dbReference type="Proteomes" id="UP001430804"/>
    </source>
</evidence>
<sequence>MSAKGRKGLSHDDRVVWDRVTRTVAPLHDAPSPHAAASETMAELMAGQGSKPATPSSKVVRAAPVLTPRSGTRKAETQDHGFSSQPALHPIEKPTWRKIKTGRLAIEARLDLHGLRRTEAYPLLYNFLLEARDRGLRHVLVITGKGRSGGSAGVLRRVIPEWFTQPQFRLLVSGVETSARGHGGEGALYVRLRRRRDINR</sequence>
<gene>
    <name evidence="3" type="ORF">KY465_17750</name>
</gene>
<dbReference type="RefSeq" id="WP_219203455.1">
    <property type="nucleotide sequence ID" value="NZ_JAHWQX010000005.1"/>
</dbReference>
<dbReference type="PROSITE" id="PS50828">
    <property type="entry name" value="SMR"/>
    <property type="match status" value="1"/>
</dbReference>
<dbReference type="PANTHER" id="PTHR35562:SF2">
    <property type="entry name" value="DNA ENDONUCLEASE SMRA-RELATED"/>
    <property type="match status" value="1"/>
</dbReference>
<proteinExistence type="predicted"/>
<dbReference type="PANTHER" id="PTHR35562">
    <property type="entry name" value="DNA ENDONUCLEASE SMRA-RELATED"/>
    <property type="match status" value="1"/>
</dbReference>
<evidence type="ECO:0000259" key="2">
    <source>
        <dbReference type="PROSITE" id="PS50828"/>
    </source>
</evidence>
<protein>
    <submittedName>
        <fullName evidence="3">Smr/MutS family protein</fullName>
    </submittedName>
</protein>
<feature type="region of interest" description="Disordered" evidence="1">
    <location>
        <begin position="69"/>
        <end position="88"/>
    </location>
</feature>
<accession>A0ABS6WT43</accession>